<evidence type="ECO:0000313" key="2">
    <source>
        <dbReference type="EMBL" id="CAG7825998.1"/>
    </source>
</evidence>
<sequence>MRYKTCFIAICAHCRTVYAYRNLTSLSPPKNIKYHETCKSFLPGMVKEDHGHIVTIASTAGLVGVNRLVDYCASKYAAVGFHEALSTELRGELGLSGINTTLVCPYYINTGMFDGVKSKLISILDPHDVVNDVIAGILTNQELIIIPRYVLYLIVAKYFVPANVGMKLQEVLGITGTMLGFKGRPGNVKNGLSVYFVQNETVQLSPKRTHDQEFCQNAVT</sequence>
<comment type="caution">
    <text evidence="2">The sequence shown here is derived from an EMBL/GenBank/DDBJ whole genome shotgun (WGS) entry which is preliminary data.</text>
</comment>
<accession>A0A8J2L486</accession>
<dbReference type="PROSITE" id="PS00061">
    <property type="entry name" value="ADH_SHORT"/>
    <property type="match status" value="1"/>
</dbReference>
<dbReference type="Proteomes" id="UP000708208">
    <property type="component" value="Unassembled WGS sequence"/>
</dbReference>
<dbReference type="PANTHER" id="PTHR24322:SF748">
    <property type="entry name" value="FI23927P1-RELATED"/>
    <property type="match status" value="1"/>
</dbReference>
<organism evidence="2 3">
    <name type="scientific">Allacma fusca</name>
    <dbReference type="NCBI Taxonomy" id="39272"/>
    <lineage>
        <taxon>Eukaryota</taxon>
        <taxon>Metazoa</taxon>
        <taxon>Ecdysozoa</taxon>
        <taxon>Arthropoda</taxon>
        <taxon>Hexapoda</taxon>
        <taxon>Collembola</taxon>
        <taxon>Symphypleona</taxon>
        <taxon>Sminthuridae</taxon>
        <taxon>Allacma</taxon>
    </lineage>
</organism>
<dbReference type="EMBL" id="CAJVCH010538214">
    <property type="protein sequence ID" value="CAG7825998.1"/>
    <property type="molecule type" value="Genomic_DNA"/>
</dbReference>
<evidence type="ECO:0000256" key="1">
    <source>
        <dbReference type="ARBA" id="ARBA00023002"/>
    </source>
</evidence>
<dbReference type="OrthoDB" id="10253736at2759"/>
<protein>
    <submittedName>
        <fullName evidence="2">Uncharacterized protein</fullName>
    </submittedName>
</protein>
<gene>
    <name evidence="2" type="ORF">AFUS01_LOCUS36071</name>
</gene>
<dbReference type="GO" id="GO:0005811">
    <property type="term" value="C:lipid droplet"/>
    <property type="evidence" value="ECO:0007669"/>
    <property type="project" value="TreeGrafter"/>
</dbReference>
<proteinExistence type="predicted"/>
<keyword evidence="1" id="KW-0560">Oxidoreductase</keyword>
<dbReference type="PANTHER" id="PTHR24322">
    <property type="entry name" value="PKSB"/>
    <property type="match status" value="1"/>
</dbReference>
<dbReference type="InterPro" id="IPR020904">
    <property type="entry name" value="Sc_DH/Rdtase_CS"/>
</dbReference>
<reference evidence="2" key="1">
    <citation type="submission" date="2021-06" db="EMBL/GenBank/DDBJ databases">
        <authorList>
            <person name="Hodson N. C."/>
            <person name="Mongue J. A."/>
            <person name="Jaron S. K."/>
        </authorList>
    </citation>
    <scope>NUCLEOTIDE SEQUENCE</scope>
</reference>
<dbReference type="InterPro" id="IPR002347">
    <property type="entry name" value="SDR_fam"/>
</dbReference>
<keyword evidence="3" id="KW-1185">Reference proteome</keyword>
<dbReference type="AlphaFoldDB" id="A0A8J2L486"/>
<evidence type="ECO:0000313" key="3">
    <source>
        <dbReference type="Proteomes" id="UP000708208"/>
    </source>
</evidence>
<name>A0A8J2L486_9HEXA</name>
<dbReference type="GO" id="GO:0016616">
    <property type="term" value="F:oxidoreductase activity, acting on the CH-OH group of donors, NAD or NADP as acceptor"/>
    <property type="evidence" value="ECO:0007669"/>
    <property type="project" value="TreeGrafter"/>
</dbReference>
<dbReference type="Pfam" id="PF00106">
    <property type="entry name" value="adh_short"/>
    <property type="match status" value="1"/>
</dbReference>